<evidence type="ECO:0000259" key="2">
    <source>
        <dbReference type="PROSITE" id="PS50113"/>
    </source>
</evidence>
<dbReference type="InterPro" id="IPR037522">
    <property type="entry name" value="HD_GYP_dom"/>
</dbReference>
<dbReference type="Pfam" id="PF13426">
    <property type="entry name" value="PAS_9"/>
    <property type="match status" value="2"/>
</dbReference>
<organism evidence="4 5">
    <name type="scientific">Thermanaerovibrio velox DSM 12556</name>
    <dbReference type="NCBI Taxonomy" id="926567"/>
    <lineage>
        <taxon>Bacteria</taxon>
        <taxon>Thermotogati</taxon>
        <taxon>Synergistota</taxon>
        <taxon>Synergistia</taxon>
        <taxon>Synergistales</taxon>
        <taxon>Synergistaceae</taxon>
        <taxon>Thermanaerovibrio</taxon>
    </lineage>
</organism>
<dbReference type="PROSITE" id="PS50113">
    <property type="entry name" value="PAC"/>
    <property type="match status" value="1"/>
</dbReference>
<proteinExistence type="predicted"/>
<dbReference type="SUPFAM" id="SSF55785">
    <property type="entry name" value="PYP-like sensor domain (PAS domain)"/>
    <property type="match status" value="3"/>
</dbReference>
<dbReference type="Gene3D" id="3.30.450.20">
    <property type="entry name" value="PAS domain"/>
    <property type="match status" value="1"/>
</dbReference>
<dbReference type="HOGENOM" id="CLU_483890_0_0_0"/>
<dbReference type="eggNOG" id="COG5000">
    <property type="taxonomic scope" value="Bacteria"/>
</dbReference>
<dbReference type="InterPro" id="IPR035965">
    <property type="entry name" value="PAS-like_dom_sf"/>
</dbReference>
<dbReference type="STRING" id="926567.TheveDRAFT_0094"/>
<evidence type="ECO:0000313" key="4">
    <source>
        <dbReference type="EMBL" id="EHM09282.1"/>
    </source>
</evidence>
<dbReference type="SUPFAM" id="SSF109604">
    <property type="entry name" value="HD-domain/PDEase-like"/>
    <property type="match status" value="1"/>
</dbReference>
<dbReference type="SMART" id="SM00471">
    <property type="entry name" value="HDc"/>
    <property type="match status" value="1"/>
</dbReference>
<dbReference type="SMART" id="SM00086">
    <property type="entry name" value="PAC"/>
    <property type="match status" value="1"/>
</dbReference>
<dbReference type="CDD" id="cd00130">
    <property type="entry name" value="PAS"/>
    <property type="match status" value="1"/>
</dbReference>
<dbReference type="NCBIfam" id="TIGR00229">
    <property type="entry name" value="sensory_box"/>
    <property type="match status" value="1"/>
</dbReference>
<dbReference type="PROSITE" id="PS50112">
    <property type="entry name" value="PAS"/>
    <property type="match status" value="2"/>
</dbReference>
<dbReference type="EMBL" id="CM001377">
    <property type="protein sequence ID" value="EHM09282.1"/>
    <property type="molecule type" value="Genomic_DNA"/>
</dbReference>
<dbReference type="SMART" id="SM00091">
    <property type="entry name" value="PAS"/>
    <property type="match status" value="3"/>
</dbReference>
<dbReference type="InterPro" id="IPR000014">
    <property type="entry name" value="PAS"/>
</dbReference>
<dbReference type="AlphaFoldDB" id="H0UN03"/>
<name>H0UN03_9BACT</name>
<dbReference type="PROSITE" id="PS51832">
    <property type="entry name" value="HD_GYP"/>
    <property type="match status" value="1"/>
</dbReference>
<dbReference type="Pfam" id="PF13487">
    <property type="entry name" value="HD_5"/>
    <property type="match status" value="1"/>
</dbReference>
<dbReference type="OrthoDB" id="5162at2"/>
<dbReference type="RefSeq" id="WP_006582774.1">
    <property type="nucleotide sequence ID" value="NZ_CM001377.1"/>
</dbReference>
<dbReference type="InterPro" id="IPR052020">
    <property type="entry name" value="Cyclic_di-GMP/3'3'-cGAMP_PDE"/>
</dbReference>
<feature type="domain" description="PAS" evidence="1">
    <location>
        <begin position="1"/>
        <end position="46"/>
    </location>
</feature>
<protein>
    <submittedName>
        <fullName evidence="4">PAS domain S-box</fullName>
    </submittedName>
</protein>
<dbReference type="PANTHER" id="PTHR45228">
    <property type="entry name" value="CYCLIC DI-GMP PHOSPHODIESTERASE TM_0186-RELATED"/>
    <property type="match status" value="1"/>
</dbReference>
<accession>H0UN03</accession>
<keyword evidence="5" id="KW-1185">Reference proteome</keyword>
<dbReference type="InterPro" id="IPR001610">
    <property type="entry name" value="PAC"/>
</dbReference>
<gene>
    <name evidence="4" type="ORF">TheveDRAFT_0094</name>
</gene>
<dbReference type="Gene3D" id="1.10.3210.10">
    <property type="entry name" value="Hypothetical protein af1432"/>
    <property type="match status" value="1"/>
</dbReference>
<dbReference type="CDD" id="cd00077">
    <property type="entry name" value="HDc"/>
    <property type="match status" value="1"/>
</dbReference>
<sequence>MERLLKGAIEALGEPVALVDPSGRVVFVTTSLQRLMGIPGDSSEGRMCQDLFGDDLCRAALCPVLSGGTSCPAFQVGYHSGSVECRGIFDPFGKFEGVLLSFSRRDAELRMALGDLAFQRRLLSAVTDDDSTVFAVLDRSGRVVHCNGFARDLLPRQGSPFIWEMVSKDHVQAVKDALRSGGVLHVKAFKGEQLRHLLLKLVLLSGGREKESVLLIGHDITDLVLARQNLDVFRSALDQFAEWVCITDPSGTITYVNSAFEEMYGYTLKEALGKNPRILNPGPEVYEEHGISREEYEEIFRRLWRDVLDPAVGRWEGEVLNRRKDGSVIWVRLIVSAIRDVNGDISALLAIPVDLSALKDKEEQVLLEAYRAIMLTAEMRDEETGEHLIRIGSYCRLLAEAMGMPDKFCKDMELFAPFHDIGKVGIPDSILLAPRRLDPGEFELMKTHTVMGYNILKDKRSLSVAAEIALYHHERWDGSGYPYGLKETEIPLSARITAVADVYDALRSRRPYKEPMDHQRVVDYITANSGVHFDPSVVQAFMDVHLEMDQVFVLNGGSVGDAT</sequence>
<reference evidence="4 5" key="1">
    <citation type="submission" date="2011-10" db="EMBL/GenBank/DDBJ databases">
        <title>The Noncontiguous Finished genome of Thermanaerovibrio velox DSM 12556.</title>
        <authorList>
            <consortium name="US DOE Joint Genome Institute (JGI-PGF)"/>
            <person name="Lucas S."/>
            <person name="Copeland A."/>
            <person name="Lapidus A."/>
            <person name="Glavina del Rio T."/>
            <person name="Dalin E."/>
            <person name="Tice H."/>
            <person name="Bruce D."/>
            <person name="Goodwin L."/>
            <person name="Pitluck S."/>
            <person name="Peters L."/>
            <person name="Mikhailova N."/>
            <person name="Teshima H."/>
            <person name="Kyrpides N."/>
            <person name="Mavromatis K."/>
            <person name="Ivanova N."/>
            <person name="Markowitz V."/>
            <person name="Cheng J.-F."/>
            <person name="Hugenholtz P."/>
            <person name="Woyke T."/>
            <person name="Wu D."/>
            <person name="Spring S."/>
            <person name="Brambilla E.-M."/>
            <person name="Klenk H.-P."/>
            <person name="Eisen J.A."/>
        </authorList>
    </citation>
    <scope>NUCLEOTIDE SEQUENCE [LARGE SCALE GENOMIC DNA]</scope>
    <source>
        <strain evidence="4 5">DSM 12556</strain>
    </source>
</reference>
<dbReference type="InterPro" id="IPR000700">
    <property type="entry name" value="PAS-assoc_C"/>
</dbReference>
<dbReference type="Proteomes" id="UP000005730">
    <property type="component" value="Chromosome"/>
</dbReference>
<feature type="domain" description="PAS" evidence="1">
    <location>
        <begin position="229"/>
        <end position="281"/>
    </location>
</feature>
<feature type="domain" description="HD-GYP" evidence="3">
    <location>
        <begin position="362"/>
        <end position="557"/>
    </location>
</feature>
<dbReference type="InterPro" id="IPR003607">
    <property type="entry name" value="HD/PDEase_dom"/>
</dbReference>
<evidence type="ECO:0000259" key="3">
    <source>
        <dbReference type="PROSITE" id="PS51832"/>
    </source>
</evidence>
<feature type="domain" description="PAC" evidence="2">
    <location>
        <begin position="313"/>
        <end position="367"/>
    </location>
</feature>
<dbReference type="eggNOG" id="COG3437">
    <property type="taxonomic scope" value="Bacteria"/>
</dbReference>
<evidence type="ECO:0000259" key="1">
    <source>
        <dbReference type="PROSITE" id="PS50112"/>
    </source>
</evidence>
<evidence type="ECO:0000313" key="5">
    <source>
        <dbReference type="Proteomes" id="UP000005730"/>
    </source>
</evidence>